<dbReference type="EMBL" id="CANI01000006">
    <property type="protein sequence ID" value="CCM74494.1"/>
    <property type="molecule type" value="Genomic_DNA"/>
</dbReference>
<dbReference type="InterPro" id="IPR019734">
    <property type="entry name" value="TPR_rpt"/>
</dbReference>
<keyword evidence="5" id="KW-0472">Membrane</keyword>
<dbReference type="Gene3D" id="1.25.40.10">
    <property type="entry name" value="Tetratricopeptide repeat domain"/>
    <property type="match status" value="1"/>
</dbReference>
<dbReference type="PROSITE" id="PS50005">
    <property type="entry name" value="TPR"/>
    <property type="match status" value="1"/>
</dbReference>
<feature type="repeat" description="TPR" evidence="3">
    <location>
        <begin position="388"/>
        <end position="421"/>
    </location>
</feature>
<proteinExistence type="predicted"/>
<keyword evidence="1" id="KW-0677">Repeat</keyword>
<dbReference type="InterPro" id="IPR002035">
    <property type="entry name" value="VWF_A"/>
</dbReference>
<dbReference type="SUPFAM" id="SSF53300">
    <property type="entry name" value="vWA-like"/>
    <property type="match status" value="1"/>
</dbReference>
<dbReference type="eggNOG" id="COG2304">
    <property type="taxonomic scope" value="Bacteria"/>
</dbReference>
<dbReference type="InterPro" id="IPR013105">
    <property type="entry name" value="TPR_2"/>
</dbReference>
<dbReference type="Gene3D" id="3.40.50.410">
    <property type="entry name" value="von Willebrand factor, type A domain"/>
    <property type="match status" value="1"/>
</dbReference>
<evidence type="ECO:0000259" key="6">
    <source>
        <dbReference type="PROSITE" id="PS50234"/>
    </source>
</evidence>
<reference evidence="7 8" key="1">
    <citation type="journal article" date="2013" name="Genome Announc.">
        <title>Draft Genome Sequence of Rhizobium mesoamericanum STM3625, a Nitrogen-Fixing Symbiont of Mimosa pudica Isolated in French Guiana (South America).</title>
        <authorList>
            <person name="Moulin L."/>
            <person name="Mornico D."/>
            <person name="Melkonian R."/>
            <person name="Klonowska A."/>
        </authorList>
    </citation>
    <scope>NUCLEOTIDE SEQUENCE [LARGE SCALE GENOMIC DNA]</scope>
    <source>
        <strain evidence="7 8">STM3625</strain>
    </source>
</reference>
<feature type="domain" description="VWFA" evidence="6">
    <location>
        <begin position="93"/>
        <end position="270"/>
    </location>
</feature>
<name>K0PXB9_9HYPH</name>
<keyword evidence="2 3" id="KW-0802">TPR repeat</keyword>
<comment type="caution">
    <text evidence="7">The sequence shown here is derived from an EMBL/GenBank/DDBJ whole genome shotgun (WGS) entry which is preliminary data.</text>
</comment>
<dbReference type="eggNOG" id="COG0457">
    <property type="taxonomic scope" value="Bacteria"/>
</dbReference>
<dbReference type="Proteomes" id="UP000009319">
    <property type="component" value="Unassembled WGS sequence"/>
</dbReference>
<dbReference type="InterPro" id="IPR011990">
    <property type="entry name" value="TPR-like_helical_dom_sf"/>
</dbReference>
<feature type="transmembrane region" description="Helical" evidence="5">
    <location>
        <begin position="61"/>
        <end position="80"/>
    </location>
</feature>
<evidence type="ECO:0000256" key="5">
    <source>
        <dbReference type="SAM" id="Phobius"/>
    </source>
</evidence>
<feature type="region of interest" description="Disordered" evidence="4">
    <location>
        <begin position="438"/>
        <end position="472"/>
    </location>
</feature>
<sequence>MIADFHFLRPWWLLALLLPPVLVWMASRAGDVRDRWKRVIAPHLLDSLVIEPDGGNRLAPAWVLAVVLALAIVGVAGPTWRREPPPFVSDTASLVIAVDLSPTMDAKDISPSRIERVKLKIHDILAARKGARTAAVAYAGTAHLVVPLTDDADLIQSYTDALSTRLMPKPGKDTTEALRLAERLLQPDDGSGTVLLLTDGIESEALEGAKAVEGGLVVLGVGTPEGGAVEGGGVAKLDLAALKAFGSDARASVATITDDDADVRWIVQKVATNFKRQTASTGDRWRDVGWWLLIPVALFFVLSFRRGWVTRLAVVMLAFRLLVPEAARAGTFEDMWLTPDQQGRLAFERGDFDAAAAQFQDPMWKGTSLYKAGKFKEAAEAFALVDTAEAWFDKGNSSLHLGDFEEGVAAYQKALEKRRGWTEAEANLALAKRLLKEQQDNAEPDQPNLKPDSVQFDDKGKKGKAGTVDMAEETSEMWIKNIQATPADLMARKFAIEAEQEK</sequence>
<evidence type="ECO:0000256" key="3">
    <source>
        <dbReference type="PROSITE-ProRule" id="PRU00339"/>
    </source>
</evidence>
<dbReference type="STRING" id="1211777.BN77_1624"/>
<gene>
    <name evidence="7" type="ORF">BN77_1624</name>
</gene>
<dbReference type="Pfam" id="PF13519">
    <property type="entry name" value="VWA_2"/>
    <property type="match status" value="1"/>
</dbReference>
<dbReference type="PANTHER" id="PTHR22550:SF14">
    <property type="entry name" value="VWFA DOMAIN-CONTAINING PROTEIN"/>
    <property type="match status" value="1"/>
</dbReference>
<evidence type="ECO:0000256" key="4">
    <source>
        <dbReference type="SAM" id="MobiDB-lite"/>
    </source>
</evidence>
<dbReference type="PANTHER" id="PTHR22550">
    <property type="entry name" value="SPORE GERMINATION PROTEIN"/>
    <property type="match status" value="1"/>
</dbReference>
<evidence type="ECO:0000313" key="7">
    <source>
        <dbReference type="EMBL" id="CCM74494.1"/>
    </source>
</evidence>
<evidence type="ECO:0000313" key="8">
    <source>
        <dbReference type="Proteomes" id="UP000009319"/>
    </source>
</evidence>
<dbReference type="Pfam" id="PF07719">
    <property type="entry name" value="TPR_2"/>
    <property type="match status" value="1"/>
</dbReference>
<dbReference type="SUPFAM" id="SSF48452">
    <property type="entry name" value="TPR-like"/>
    <property type="match status" value="1"/>
</dbReference>
<keyword evidence="5" id="KW-1133">Transmembrane helix</keyword>
<dbReference type="HOGENOM" id="CLU_024570_3_2_5"/>
<keyword evidence="5 7" id="KW-0812">Transmembrane</keyword>
<accession>K0PXB9</accession>
<dbReference type="AlphaFoldDB" id="K0PXB9"/>
<dbReference type="SMART" id="SM00327">
    <property type="entry name" value="VWA"/>
    <property type="match status" value="1"/>
</dbReference>
<evidence type="ECO:0000256" key="1">
    <source>
        <dbReference type="ARBA" id="ARBA00022737"/>
    </source>
</evidence>
<organism evidence="7 8">
    <name type="scientific">Rhizobium mesoamericanum STM3625</name>
    <dbReference type="NCBI Taxonomy" id="1211777"/>
    <lineage>
        <taxon>Bacteria</taxon>
        <taxon>Pseudomonadati</taxon>
        <taxon>Pseudomonadota</taxon>
        <taxon>Alphaproteobacteria</taxon>
        <taxon>Hyphomicrobiales</taxon>
        <taxon>Rhizobiaceae</taxon>
        <taxon>Rhizobium/Agrobacterium group</taxon>
        <taxon>Rhizobium</taxon>
    </lineage>
</organism>
<dbReference type="RefSeq" id="WP_007530236.1">
    <property type="nucleotide sequence ID" value="NZ_HF536772.1"/>
</dbReference>
<dbReference type="SMART" id="SM00028">
    <property type="entry name" value="TPR"/>
    <property type="match status" value="1"/>
</dbReference>
<protein>
    <submittedName>
        <fullName evidence="7">Putative transmembrane protein</fullName>
    </submittedName>
</protein>
<evidence type="ECO:0000256" key="2">
    <source>
        <dbReference type="ARBA" id="ARBA00022803"/>
    </source>
</evidence>
<dbReference type="InterPro" id="IPR036465">
    <property type="entry name" value="vWFA_dom_sf"/>
</dbReference>
<dbReference type="PROSITE" id="PS50234">
    <property type="entry name" value="VWFA"/>
    <property type="match status" value="1"/>
</dbReference>
<feature type="transmembrane region" description="Helical" evidence="5">
    <location>
        <begin position="285"/>
        <end position="302"/>
    </location>
</feature>
<keyword evidence="8" id="KW-1185">Reference proteome</keyword>
<dbReference type="InterPro" id="IPR050768">
    <property type="entry name" value="UPF0353/GerABKA_families"/>
</dbReference>